<gene>
    <name evidence="7" type="ORF">GFB49_10305</name>
</gene>
<dbReference type="PROSITE" id="PS51007">
    <property type="entry name" value="CYTC"/>
    <property type="match status" value="1"/>
</dbReference>
<dbReference type="Pfam" id="PF06537">
    <property type="entry name" value="DHOR"/>
    <property type="match status" value="1"/>
</dbReference>
<reference evidence="7 8" key="1">
    <citation type="submission" date="2019-10" db="EMBL/GenBank/DDBJ databases">
        <title>Epibacterium sp. nov., isolated from seawater.</title>
        <authorList>
            <person name="Zhang X."/>
            <person name="Li N."/>
        </authorList>
    </citation>
    <scope>NUCLEOTIDE SEQUENCE [LARGE SCALE GENOMIC DNA]</scope>
    <source>
        <strain evidence="7 8">SM1979</strain>
    </source>
</reference>
<evidence type="ECO:0000256" key="2">
    <source>
        <dbReference type="ARBA" id="ARBA00022723"/>
    </source>
</evidence>
<feature type="signal peptide" evidence="5">
    <location>
        <begin position="1"/>
        <end position="24"/>
    </location>
</feature>
<sequence>MFTQTTRASAFSVLAILMATTVAASDWPTSVATDPHLNLIPRTDEDRAKIDTVTQPATTFDAPEAFEAHPAGAATTRARTDRDAFSQHSANLSFEEELEFKLGNALFEKIWVFAPASTKASDGLGPLHNARSCQRCHLKDGRGHPPQDLADAAVSMFLRVSVPGPVPEHLQAIHDYIGDAPEPTYGRQLQDFSPPGINPEYRLAATYEDLPVTLADGTVVTLRNPTYQALDLGYGPMQADAMFSPRVAPSMIGLGLLEAIPAADILAGADDADVDGDGISGRANMVWSQEYQTILLGRFGLKAGSPTVHEQSAGAFSGDIGISTPLFPAHWGECTEAQTDCRAAPHGNDEVRGTEIDQPNMDLVTFYSRNLAVPARRNMSDPAVLRGKELFYDTGCISCHTPKFVTHRLEDRDEQSFQLIWPYSDMLLHDMGEGLADNRPEARATGEEWRTPPLWGIGLTQQVSPQAGFLHDGRARTLLEAILWHGGEAETAKTKVTEMTADERADLIAFIESL</sequence>
<keyword evidence="3 4" id="KW-0408">Iron</keyword>
<dbReference type="PIRSF" id="PIRSF028099">
    <property type="entry name" value="DUF1111"/>
    <property type="match status" value="1"/>
</dbReference>
<evidence type="ECO:0000256" key="4">
    <source>
        <dbReference type="PROSITE-ProRule" id="PRU00433"/>
    </source>
</evidence>
<feature type="chain" id="PRO_5032672063" evidence="5">
    <location>
        <begin position="25"/>
        <end position="514"/>
    </location>
</feature>
<dbReference type="PANTHER" id="PTHR30600:SF4">
    <property type="entry name" value="CYTOCHROME C DOMAIN-CONTAINING PROTEIN"/>
    <property type="match status" value="1"/>
</dbReference>
<dbReference type="InterPro" id="IPR051395">
    <property type="entry name" value="Cytochrome_c_Peroxidase/MauG"/>
</dbReference>
<evidence type="ECO:0000313" key="8">
    <source>
        <dbReference type="Proteomes" id="UP000444174"/>
    </source>
</evidence>
<proteinExistence type="predicted"/>
<evidence type="ECO:0000259" key="6">
    <source>
        <dbReference type="PROSITE" id="PS51007"/>
    </source>
</evidence>
<name>A0A843YJH2_9RHOB</name>
<dbReference type="GO" id="GO:0004130">
    <property type="term" value="F:cytochrome-c peroxidase activity"/>
    <property type="evidence" value="ECO:0007669"/>
    <property type="project" value="TreeGrafter"/>
</dbReference>
<dbReference type="GO" id="GO:0009055">
    <property type="term" value="F:electron transfer activity"/>
    <property type="evidence" value="ECO:0007669"/>
    <property type="project" value="InterPro"/>
</dbReference>
<dbReference type="PANTHER" id="PTHR30600">
    <property type="entry name" value="CYTOCHROME C PEROXIDASE-RELATED"/>
    <property type="match status" value="1"/>
</dbReference>
<dbReference type="EMBL" id="WIBF01000005">
    <property type="protein sequence ID" value="MQQ08847.1"/>
    <property type="molecule type" value="Genomic_DNA"/>
</dbReference>
<feature type="domain" description="Cytochrome c" evidence="6">
    <location>
        <begin position="382"/>
        <end position="514"/>
    </location>
</feature>
<evidence type="ECO:0000256" key="1">
    <source>
        <dbReference type="ARBA" id="ARBA00022617"/>
    </source>
</evidence>
<evidence type="ECO:0000256" key="5">
    <source>
        <dbReference type="SAM" id="SignalP"/>
    </source>
</evidence>
<accession>A0A843YJH2</accession>
<dbReference type="InterPro" id="IPR009056">
    <property type="entry name" value="Cyt_c-like_dom"/>
</dbReference>
<dbReference type="GO" id="GO:0046872">
    <property type="term" value="F:metal ion binding"/>
    <property type="evidence" value="ECO:0007669"/>
    <property type="project" value="UniProtKB-KW"/>
</dbReference>
<keyword evidence="1 4" id="KW-0349">Heme</keyword>
<keyword evidence="5" id="KW-0732">Signal</keyword>
<organism evidence="7 8">
    <name type="scientific">Tritonibacter litoralis</name>
    <dbReference type="NCBI Taxonomy" id="2662264"/>
    <lineage>
        <taxon>Bacteria</taxon>
        <taxon>Pseudomonadati</taxon>
        <taxon>Pseudomonadota</taxon>
        <taxon>Alphaproteobacteria</taxon>
        <taxon>Rhodobacterales</taxon>
        <taxon>Paracoccaceae</taxon>
        <taxon>Tritonibacter</taxon>
    </lineage>
</organism>
<protein>
    <submittedName>
        <fullName evidence="7">C-type cytochrome</fullName>
    </submittedName>
</protein>
<keyword evidence="8" id="KW-1185">Reference proteome</keyword>
<keyword evidence="2 4" id="KW-0479">Metal-binding</keyword>
<evidence type="ECO:0000256" key="3">
    <source>
        <dbReference type="ARBA" id="ARBA00023004"/>
    </source>
</evidence>
<dbReference type="SUPFAM" id="SSF46626">
    <property type="entry name" value="Cytochrome c"/>
    <property type="match status" value="1"/>
</dbReference>
<dbReference type="Proteomes" id="UP000444174">
    <property type="component" value="Unassembled WGS sequence"/>
</dbReference>
<dbReference type="InterPro" id="IPR010538">
    <property type="entry name" value="DHOR"/>
</dbReference>
<comment type="caution">
    <text evidence="7">The sequence shown here is derived from an EMBL/GenBank/DDBJ whole genome shotgun (WGS) entry which is preliminary data.</text>
</comment>
<dbReference type="GO" id="GO:0020037">
    <property type="term" value="F:heme binding"/>
    <property type="evidence" value="ECO:0007669"/>
    <property type="project" value="InterPro"/>
</dbReference>
<evidence type="ECO:0000313" key="7">
    <source>
        <dbReference type="EMBL" id="MQQ08847.1"/>
    </source>
</evidence>
<dbReference type="Gene3D" id="1.10.760.10">
    <property type="entry name" value="Cytochrome c-like domain"/>
    <property type="match status" value="1"/>
</dbReference>
<dbReference type="AlphaFoldDB" id="A0A843YJH2"/>
<dbReference type="InterPro" id="IPR036909">
    <property type="entry name" value="Cyt_c-like_dom_sf"/>
</dbReference>